<organism evidence="2 3">
    <name type="scientific">Reichenbachiella agariperforans</name>
    <dbReference type="NCBI Taxonomy" id="156994"/>
    <lineage>
        <taxon>Bacteria</taxon>
        <taxon>Pseudomonadati</taxon>
        <taxon>Bacteroidota</taxon>
        <taxon>Cytophagia</taxon>
        <taxon>Cytophagales</taxon>
        <taxon>Reichenbachiellaceae</taxon>
        <taxon>Reichenbachiella</taxon>
    </lineage>
</organism>
<keyword evidence="3" id="KW-1185">Reference proteome</keyword>
<feature type="transmembrane region" description="Helical" evidence="1">
    <location>
        <begin position="129"/>
        <end position="150"/>
    </location>
</feature>
<proteinExistence type="predicted"/>
<dbReference type="STRING" id="156994.SAMN04488028_102393"/>
<keyword evidence="1" id="KW-0472">Membrane</keyword>
<keyword evidence="1" id="KW-1133">Transmembrane helix</keyword>
<accession>A0A1M6NSW4</accession>
<evidence type="ECO:0000313" key="2">
    <source>
        <dbReference type="EMBL" id="SHJ98799.1"/>
    </source>
</evidence>
<dbReference type="RefSeq" id="WP_073121351.1">
    <property type="nucleotide sequence ID" value="NZ_FRAA01000002.1"/>
</dbReference>
<dbReference type="Proteomes" id="UP000184474">
    <property type="component" value="Unassembled WGS sequence"/>
</dbReference>
<protein>
    <recommendedName>
        <fullName evidence="4">DUF3592 domain-containing protein</fullName>
    </recommendedName>
</protein>
<dbReference type="EMBL" id="FRAA01000002">
    <property type="protein sequence ID" value="SHJ98799.1"/>
    <property type="molecule type" value="Genomic_DNA"/>
</dbReference>
<reference evidence="3" key="1">
    <citation type="submission" date="2016-11" db="EMBL/GenBank/DDBJ databases">
        <authorList>
            <person name="Varghese N."/>
            <person name="Submissions S."/>
        </authorList>
    </citation>
    <scope>NUCLEOTIDE SEQUENCE [LARGE SCALE GENOMIC DNA]</scope>
    <source>
        <strain evidence="3">DSM 26134</strain>
    </source>
</reference>
<evidence type="ECO:0000313" key="3">
    <source>
        <dbReference type="Proteomes" id="UP000184474"/>
    </source>
</evidence>
<dbReference type="AlphaFoldDB" id="A0A1M6NSW4"/>
<keyword evidence="1" id="KW-0812">Transmembrane</keyword>
<evidence type="ECO:0008006" key="4">
    <source>
        <dbReference type="Google" id="ProtNLM"/>
    </source>
</evidence>
<name>A0A1M6NSW4_REIAG</name>
<evidence type="ECO:0000256" key="1">
    <source>
        <dbReference type="SAM" id="Phobius"/>
    </source>
</evidence>
<gene>
    <name evidence="2" type="ORF">SAMN04488028_102393</name>
</gene>
<sequence>MKGFGILFILIGLGLGYNFTVHMLDYFEMKSKSVVVEGRVTEVSDNRSEVKAWKAYEVQMDIEFNRSGVLNVTTVCCWCHSKYEREETSCAQIGDTKMVRYVPTALQGEVSKPHLLQVTDTGDYYDFSFSFFLFFIPFVFLLLGLAFVWIGSM</sequence>